<name>A0A6J5VDT5_PRUAR</name>
<dbReference type="AlphaFoldDB" id="A0A6J5VDT5"/>
<dbReference type="GO" id="GO:0004523">
    <property type="term" value="F:RNA-DNA hybrid ribonuclease activity"/>
    <property type="evidence" value="ECO:0007669"/>
    <property type="project" value="InterPro"/>
</dbReference>
<dbReference type="GO" id="GO:0003676">
    <property type="term" value="F:nucleic acid binding"/>
    <property type="evidence" value="ECO:0007669"/>
    <property type="project" value="InterPro"/>
</dbReference>
<dbReference type="EMBL" id="CAEKDK010000007">
    <property type="protein sequence ID" value="CAB4286401.1"/>
    <property type="molecule type" value="Genomic_DNA"/>
</dbReference>
<dbReference type="InterPro" id="IPR052929">
    <property type="entry name" value="RNase_H-like_EbsB-rel"/>
</dbReference>
<dbReference type="Proteomes" id="UP000507222">
    <property type="component" value="Unassembled WGS sequence"/>
</dbReference>
<dbReference type="CDD" id="cd06222">
    <property type="entry name" value="RNase_H_like"/>
    <property type="match status" value="1"/>
</dbReference>
<dbReference type="InterPro" id="IPR012337">
    <property type="entry name" value="RNaseH-like_sf"/>
</dbReference>
<feature type="domain" description="RNase H type-1" evidence="1">
    <location>
        <begin position="173"/>
        <end position="290"/>
    </location>
</feature>
<evidence type="ECO:0000313" key="2">
    <source>
        <dbReference type="EMBL" id="CAB4286401.1"/>
    </source>
</evidence>
<organism evidence="2 3">
    <name type="scientific">Prunus armeniaca</name>
    <name type="common">Apricot</name>
    <name type="synonym">Armeniaca vulgaris</name>
    <dbReference type="NCBI Taxonomy" id="36596"/>
    <lineage>
        <taxon>Eukaryota</taxon>
        <taxon>Viridiplantae</taxon>
        <taxon>Streptophyta</taxon>
        <taxon>Embryophyta</taxon>
        <taxon>Tracheophyta</taxon>
        <taxon>Spermatophyta</taxon>
        <taxon>Magnoliopsida</taxon>
        <taxon>eudicotyledons</taxon>
        <taxon>Gunneridae</taxon>
        <taxon>Pentapetalae</taxon>
        <taxon>rosids</taxon>
        <taxon>fabids</taxon>
        <taxon>Rosales</taxon>
        <taxon>Rosaceae</taxon>
        <taxon>Amygdaloideae</taxon>
        <taxon>Amygdaleae</taxon>
        <taxon>Prunus</taxon>
    </lineage>
</organism>
<dbReference type="InterPro" id="IPR036397">
    <property type="entry name" value="RNaseH_sf"/>
</dbReference>
<evidence type="ECO:0000259" key="1">
    <source>
        <dbReference type="Pfam" id="PF13456"/>
    </source>
</evidence>
<evidence type="ECO:0000313" key="3">
    <source>
        <dbReference type="Proteomes" id="UP000507222"/>
    </source>
</evidence>
<reference evidence="2 3" key="1">
    <citation type="submission" date="2020-05" db="EMBL/GenBank/DDBJ databases">
        <authorList>
            <person name="Campoy J."/>
            <person name="Schneeberger K."/>
            <person name="Spophaly S."/>
        </authorList>
    </citation>
    <scope>NUCLEOTIDE SEQUENCE [LARGE SCALE GENOMIC DNA]</scope>
    <source>
        <strain evidence="2">PruArmRojPasFocal</strain>
    </source>
</reference>
<dbReference type="InterPro" id="IPR002156">
    <property type="entry name" value="RNaseH_domain"/>
</dbReference>
<dbReference type="Pfam" id="PF13456">
    <property type="entry name" value="RVT_3"/>
    <property type="match status" value="1"/>
</dbReference>
<sequence length="324" mass="34894">MVDILFVQAMSLPFTYRGMVSWGVKVLVKPVAAPLIVQFGSQFGMFMPRPNSKPSFGVVVPTFLRCGIIYVGDECLAPGNVVFVASRMKLKLIFFSSVTLPVPSGLQALSNSINMAVFKGVKADPSEAVHLLLNQVTEYHAAKPAVQARPHIATNSSAPQNWCKPPPSFLKVNCDATWSAPASSEGVGWVIRDTFGLLLCAGGDLHGSSALMMELLAIRHAPSACVHFHLTDLIVESDTQTGILMLTGQIAVVSDLEGIIFDIKHLVASLSRVSFVFAPKACNKAAHTVAGFVSKQGGNHVWDDLGTDWLFNILASDVNLTIRY</sequence>
<dbReference type="SUPFAM" id="SSF53098">
    <property type="entry name" value="Ribonuclease H-like"/>
    <property type="match status" value="1"/>
</dbReference>
<dbReference type="PANTHER" id="PTHR47074:SF11">
    <property type="entry name" value="REVERSE TRANSCRIPTASE-LIKE PROTEIN"/>
    <property type="match status" value="1"/>
</dbReference>
<dbReference type="PANTHER" id="PTHR47074">
    <property type="entry name" value="BNAC02G40300D PROTEIN"/>
    <property type="match status" value="1"/>
</dbReference>
<protein>
    <recommendedName>
        <fullName evidence="1">RNase H type-1 domain-containing protein</fullName>
    </recommendedName>
</protein>
<accession>A0A6J5VDT5</accession>
<gene>
    <name evidence="2" type="ORF">CURHAP_LOCUS43610</name>
</gene>
<dbReference type="Gene3D" id="3.30.420.10">
    <property type="entry name" value="Ribonuclease H-like superfamily/Ribonuclease H"/>
    <property type="match status" value="1"/>
</dbReference>
<proteinExistence type="predicted"/>
<dbReference type="InterPro" id="IPR044730">
    <property type="entry name" value="RNase_H-like_dom_plant"/>
</dbReference>